<dbReference type="InterPro" id="IPR001841">
    <property type="entry name" value="Znf_RING"/>
</dbReference>
<keyword evidence="1" id="KW-0479">Metal-binding</keyword>
<dbReference type="PANTHER" id="PTHR47156:SF10">
    <property type="entry name" value="E3 UBIQUITIN-PROTEIN LIGASE TRIM-21-RELATED"/>
    <property type="match status" value="1"/>
</dbReference>
<evidence type="ECO:0000256" key="2">
    <source>
        <dbReference type="ARBA" id="ARBA00022771"/>
    </source>
</evidence>
<dbReference type="EMBL" id="CATQJA010002647">
    <property type="protein sequence ID" value="CAJ0576942.1"/>
    <property type="molecule type" value="Genomic_DNA"/>
</dbReference>
<feature type="domain" description="RING-type" evidence="7">
    <location>
        <begin position="6"/>
        <end position="59"/>
    </location>
</feature>
<evidence type="ECO:0000313" key="10">
    <source>
        <dbReference type="Proteomes" id="UP001177023"/>
    </source>
</evidence>
<dbReference type="PANTHER" id="PTHR47156">
    <property type="entry name" value="PROTEIN CBG20824"/>
    <property type="match status" value="1"/>
</dbReference>
<evidence type="ECO:0000256" key="3">
    <source>
        <dbReference type="ARBA" id="ARBA00022833"/>
    </source>
</evidence>
<evidence type="ECO:0000256" key="1">
    <source>
        <dbReference type="ARBA" id="ARBA00022723"/>
    </source>
</evidence>
<dbReference type="Gene3D" id="3.30.70.330">
    <property type="match status" value="1"/>
</dbReference>
<dbReference type="SUPFAM" id="SSF54928">
    <property type="entry name" value="RNA-binding domain, RBD"/>
    <property type="match status" value="1"/>
</dbReference>
<accession>A0AA36CZW6</accession>
<dbReference type="SMART" id="SM00184">
    <property type="entry name" value="RING"/>
    <property type="match status" value="1"/>
</dbReference>
<dbReference type="GO" id="GO:0008270">
    <property type="term" value="F:zinc ion binding"/>
    <property type="evidence" value="ECO:0007669"/>
    <property type="project" value="UniProtKB-KW"/>
</dbReference>
<dbReference type="InterPro" id="IPR017907">
    <property type="entry name" value="Znf_RING_CS"/>
</dbReference>
<dbReference type="PROSITE" id="PS00518">
    <property type="entry name" value="ZF_RING_1"/>
    <property type="match status" value="1"/>
</dbReference>
<gene>
    <name evidence="9" type="ORF">MSPICULIGERA_LOCUS15223</name>
</gene>
<dbReference type="PROSITE" id="PS50102">
    <property type="entry name" value="RRM"/>
    <property type="match status" value="1"/>
</dbReference>
<evidence type="ECO:0000259" key="8">
    <source>
        <dbReference type="PROSITE" id="PS50102"/>
    </source>
</evidence>
<name>A0AA36CZW6_9BILA</name>
<dbReference type="InterPro" id="IPR013083">
    <property type="entry name" value="Znf_RING/FYVE/PHD"/>
</dbReference>
<proteinExistence type="predicted"/>
<dbReference type="Pfam" id="PF14634">
    <property type="entry name" value="zf-RING_5"/>
    <property type="match status" value="1"/>
</dbReference>
<dbReference type="GO" id="GO:0003723">
    <property type="term" value="F:RNA binding"/>
    <property type="evidence" value="ECO:0007669"/>
    <property type="project" value="UniProtKB-UniRule"/>
</dbReference>
<evidence type="ECO:0008006" key="11">
    <source>
        <dbReference type="Google" id="ProtNLM"/>
    </source>
</evidence>
<dbReference type="InterPro" id="IPR035979">
    <property type="entry name" value="RBD_domain_sf"/>
</dbReference>
<keyword evidence="6" id="KW-0175">Coiled coil</keyword>
<organism evidence="9 10">
    <name type="scientific">Mesorhabditis spiculigera</name>
    <dbReference type="NCBI Taxonomy" id="96644"/>
    <lineage>
        <taxon>Eukaryota</taxon>
        <taxon>Metazoa</taxon>
        <taxon>Ecdysozoa</taxon>
        <taxon>Nematoda</taxon>
        <taxon>Chromadorea</taxon>
        <taxon>Rhabditida</taxon>
        <taxon>Rhabditina</taxon>
        <taxon>Rhabditomorpha</taxon>
        <taxon>Rhabditoidea</taxon>
        <taxon>Rhabditidae</taxon>
        <taxon>Mesorhabditinae</taxon>
        <taxon>Mesorhabditis</taxon>
    </lineage>
</organism>
<dbReference type="PROSITE" id="PS50089">
    <property type="entry name" value="ZF_RING_2"/>
    <property type="match status" value="1"/>
</dbReference>
<feature type="domain" description="RRM" evidence="8">
    <location>
        <begin position="288"/>
        <end position="362"/>
    </location>
</feature>
<dbReference type="SUPFAM" id="SSF57850">
    <property type="entry name" value="RING/U-box"/>
    <property type="match status" value="1"/>
</dbReference>
<keyword evidence="3" id="KW-0862">Zinc</keyword>
<feature type="coiled-coil region" evidence="6">
    <location>
        <begin position="75"/>
        <end position="152"/>
    </location>
</feature>
<dbReference type="Proteomes" id="UP001177023">
    <property type="component" value="Unassembled WGS sequence"/>
</dbReference>
<keyword evidence="5" id="KW-0694">RNA-binding</keyword>
<reference evidence="9" key="1">
    <citation type="submission" date="2023-06" db="EMBL/GenBank/DDBJ databases">
        <authorList>
            <person name="Delattre M."/>
        </authorList>
    </citation>
    <scope>NUCLEOTIDE SEQUENCE</scope>
    <source>
        <strain evidence="9">AF72</strain>
    </source>
</reference>
<evidence type="ECO:0000313" key="9">
    <source>
        <dbReference type="EMBL" id="CAJ0576942.1"/>
    </source>
</evidence>
<evidence type="ECO:0000256" key="6">
    <source>
        <dbReference type="SAM" id="Coils"/>
    </source>
</evidence>
<dbReference type="Gene3D" id="3.30.40.10">
    <property type="entry name" value="Zinc/RING finger domain, C3HC4 (zinc finger)"/>
    <property type="match status" value="1"/>
</dbReference>
<evidence type="ECO:0000259" key="7">
    <source>
        <dbReference type="PROSITE" id="PS50089"/>
    </source>
</evidence>
<evidence type="ECO:0000256" key="5">
    <source>
        <dbReference type="PROSITE-ProRule" id="PRU00176"/>
    </source>
</evidence>
<dbReference type="InterPro" id="IPR052667">
    <property type="entry name" value="E3_ubiquitin-ligase_RING"/>
</dbReference>
<dbReference type="InterPro" id="IPR012677">
    <property type="entry name" value="Nucleotide-bd_a/b_plait_sf"/>
</dbReference>
<feature type="non-terminal residue" evidence="9">
    <location>
        <position position="1"/>
    </location>
</feature>
<evidence type="ECO:0000256" key="4">
    <source>
        <dbReference type="PROSITE-ProRule" id="PRU00175"/>
    </source>
</evidence>
<dbReference type="AlphaFoldDB" id="A0AA36CZW6"/>
<sequence length="375" mass="42531">MADFECPICTEKYTQARFPYLLGCGHTLCSPCLEQSLRITSGGAFGLMTTTSAKCPTCRAPIATKTKNYSLLGTIDEYQKRLKDLETSKSSQNREKLEVAKKLEAMQVQMALLKSEKEAIEARSTNMMLSNSQASQQQIETLQDKIDNLHIELGKSMSLQAQVSKALGEKLQKLEGPATQVENQPETQIPKNDRCFILYGLTEQATEASVRRLFGNWLASVRIDEPRWLGTAVITAKADSKETSAQILENFECLKREKKKLKAFPLPGEAPPKFSPAFDNQNTIPVKHKLLVRGLPKDITKESAARLFDSLQTFLWIRVVDDMAHCVAEFRDESHAEMAIWRWDNQCYPGTNQRISVEYWRVVKSNKDNQVRKYR</sequence>
<dbReference type="InterPro" id="IPR000504">
    <property type="entry name" value="RRM_dom"/>
</dbReference>
<comment type="caution">
    <text evidence="9">The sequence shown here is derived from an EMBL/GenBank/DDBJ whole genome shotgun (WGS) entry which is preliminary data.</text>
</comment>
<keyword evidence="2 4" id="KW-0863">Zinc-finger</keyword>
<keyword evidence="10" id="KW-1185">Reference proteome</keyword>
<protein>
    <recommendedName>
        <fullName evidence="11">RING-type domain-containing protein</fullName>
    </recommendedName>
</protein>